<comment type="caution">
    <text evidence="9">The sequence shown here is derived from an EMBL/GenBank/DDBJ whole genome shotgun (WGS) entry which is preliminary data.</text>
</comment>
<keyword evidence="8" id="KW-0408">Iron</keyword>
<dbReference type="eggNOG" id="COG0735">
    <property type="taxonomic scope" value="Bacteria"/>
</dbReference>
<sequence>MNSDRLQQAFEEKCHRQRLKITNERQQVFEALLRQEHPVTRSYLLAELTGNGIHPPTLYRTIDAFVAAQIVQAISLNGGVGYELLPPFAPHHHHFHCLNCQKVIGYEVHPGAELDEAAMPGDALYHQVDVYGVCRSCLDEDLPGQDQAAVDGCIVDRAK</sequence>
<evidence type="ECO:0000256" key="5">
    <source>
        <dbReference type="ARBA" id="ARBA00023125"/>
    </source>
</evidence>
<keyword evidence="3 7" id="KW-0862">Zinc</keyword>
<dbReference type="EMBL" id="JXUW01000012">
    <property type="protein sequence ID" value="KJE76721.1"/>
    <property type="molecule type" value="Genomic_DNA"/>
</dbReference>
<evidence type="ECO:0000256" key="2">
    <source>
        <dbReference type="ARBA" id="ARBA00022491"/>
    </source>
</evidence>
<evidence type="ECO:0000256" key="7">
    <source>
        <dbReference type="PIRSR" id="PIRSR602481-1"/>
    </source>
</evidence>
<dbReference type="RefSeq" id="WP_152623129.1">
    <property type="nucleotide sequence ID" value="NZ_JQKF01000010.1"/>
</dbReference>
<evidence type="ECO:0000256" key="3">
    <source>
        <dbReference type="ARBA" id="ARBA00022833"/>
    </source>
</evidence>
<evidence type="ECO:0000313" key="10">
    <source>
        <dbReference type="Proteomes" id="UP000032336"/>
    </source>
</evidence>
<evidence type="ECO:0000256" key="6">
    <source>
        <dbReference type="ARBA" id="ARBA00023163"/>
    </source>
</evidence>
<dbReference type="GO" id="GO:0008270">
    <property type="term" value="F:zinc ion binding"/>
    <property type="evidence" value="ECO:0007669"/>
    <property type="project" value="TreeGrafter"/>
</dbReference>
<feature type="binding site" evidence="7">
    <location>
        <position position="137"/>
    </location>
    <ligand>
        <name>Zn(2+)</name>
        <dbReference type="ChEBI" id="CHEBI:29105"/>
    </ligand>
</feature>
<dbReference type="GO" id="GO:0003700">
    <property type="term" value="F:DNA-binding transcription factor activity"/>
    <property type="evidence" value="ECO:0007669"/>
    <property type="project" value="InterPro"/>
</dbReference>
<dbReference type="InterPro" id="IPR036390">
    <property type="entry name" value="WH_DNA-bd_sf"/>
</dbReference>
<organism evidence="9 10">
    <name type="scientific">Ferrimicrobium acidiphilum DSM 19497</name>
    <dbReference type="NCBI Taxonomy" id="1121877"/>
    <lineage>
        <taxon>Bacteria</taxon>
        <taxon>Bacillati</taxon>
        <taxon>Actinomycetota</taxon>
        <taxon>Acidimicrobiia</taxon>
        <taxon>Acidimicrobiales</taxon>
        <taxon>Acidimicrobiaceae</taxon>
        <taxon>Ferrimicrobium</taxon>
    </lineage>
</organism>
<reference evidence="9 10" key="1">
    <citation type="submission" date="2015-01" db="EMBL/GenBank/DDBJ databases">
        <title>Draft genome of the acidophilic iron oxidizer Ferrimicrobium acidiphilum strain T23.</title>
        <authorList>
            <person name="Poehlein A."/>
            <person name="Eisen S."/>
            <person name="Schloemann M."/>
            <person name="Johnson B.D."/>
            <person name="Daniel R."/>
            <person name="Muehling M."/>
        </authorList>
    </citation>
    <scope>NUCLEOTIDE SEQUENCE [LARGE SCALE GENOMIC DNA]</scope>
    <source>
        <strain evidence="9 10">T23</strain>
    </source>
</reference>
<dbReference type="GeneID" id="78372694"/>
<name>A0A0D8FUE5_9ACTN</name>
<dbReference type="GO" id="GO:0005829">
    <property type="term" value="C:cytosol"/>
    <property type="evidence" value="ECO:0007669"/>
    <property type="project" value="TreeGrafter"/>
</dbReference>
<dbReference type="InterPro" id="IPR002481">
    <property type="entry name" value="FUR"/>
</dbReference>
<comment type="cofactor">
    <cofactor evidence="8">
        <name>Mn(2+)</name>
        <dbReference type="ChEBI" id="CHEBI:29035"/>
    </cofactor>
    <cofactor evidence="8">
        <name>Fe(2+)</name>
        <dbReference type="ChEBI" id="CHEBI:29033"/>
    </cofactor>
    <text evidence="8">Binds 1 Mn(2+) or Fe(2+) ion per subunit.</text>
</comment>
<keyword evidence="5" id="KW-0238">DNA-binding</keyword>
<feature type="binding site" evidence="8">
    <location>
        <position position="91"/>
    </location>
    <ligand>
        <name>Fe cation</name>
        <dbReference type="ChEBI" id="CHEBI:24875"/>
    </ligand>
</feature>
<dbReference type="Gene3D" id="3.30.1490.190">
    <property type="match status" value="1"/>
</dbReference>
<proteinExistence type="inferred from homology"/>
<keyword evidence="10" id="KW-1185">Reference proteome</keyword>
<feature type="binding site" evidence="8">
    <location>
        <position position="126"/>
    </location>
    <ligand>
        <name>Fe cation</name>
        <dbReference type="ChEBI" id="CHEBI:24875"/>
    </ligand>
</feature>
<dbReference type="InterPro" id="IPR036388">
    <property type="entry name" value="WH-like_DNA-bd_sf"/>
</dbReference>
<dbReference type="InterPro" id="IPR043135">
    <property type="entry name" value="Fur_C"/>
</dbReference>
<comment type="similarity">
    <text evidence="1">Belongs to the Fur family.</text>
</comment>
<feature type="binding site" evidence="7">
    <location>
        <position position="100"/>
    </location>
    <ligand>
        <name>Zn(2+)</name>
        <dbReference type="ChEBI" id="CHEBI:29105"/>
    </ligand>
</feature>
<dbReference type="GO" id="GO:1900376">
    <property type="term" value="P:regulation of secondary metabolite biosynthetic process"/>
    <property type="evidence" value="ECO:0007669"/>
    <property type="project" value="TreeGrafter"/>
</dbReference>
<dbReference type="Pfam" id="PF01475">
    <property type="entry name" value="FUR"/>
    <property type="match status" value="1"/>
</dbReference>
<keyword evidence="6" id="KW-0804">Transcription</keyword>
<keyword evidence="4" id="KW-0805">Transcription regulation</keyword>
<evidence type="ECO:0000256" key="8">
    <source>
        <dbReference type="PIRSR" id="PIRSR602481-2"/>
    </source>
</evidence>
<dbReference type="STRING" id="1121877.FEAC_15080"/>
<feature type="binding site" evidence="7">
    <location>
        <position position="97"/>
    </location>
    <ligand>
        <name>Zn(2+)</name>
        <dbReference type="ChEBI" id="CHEBI:29105"/>
    </ligand>
</feature>
<dbReference type="SUPFAM" id="SSF46785">
    <property type="entry name" value="Winged helix' DNA-binding domain"/>
    <property type="match status" value="1"/>
</dbReference>
<dbReference type="GO" id="GO:0000976">
    <property type="term" value="F:transcription cis-regulatory region binding"/>
    <property type="evidence" value="ECO:0007669"/>
    <property type="project" value="TreeGrafter"/>
</dbReference>
<dbReference type="AlphaFoldDB" id="A0A0D8FUE5"/>
<evidence type="ECO:0000256" key="4">
    <source>
        <dbReference type="ARBA" id="ARBA00023015"/>
    </source>
</evidence>
<accession>A0A0D8FUE5</accession>
<evidence type="ECO:0000256" key="1">
    <source>
        <dbReference type="ARBA" id="ARBA00007957"/>
    </source>
</evidence>
<keyword evidence="7" id="KW-0479">Metal-binding</keyword>
<gene>
    <name evidence="9" type="primary">zur</name>
    <name evidence="9" type="ORF">FEAC_15080</name>
</gene>
<dbReference type="PANTHER" id="PTHR33202">
    <property type="entry name" value="ZINC UPTAKE REGULATION PROTEIN"/>
    <property type="match status" value="1"/>
</dbReference>
<feature type="binding site" evidence="7">
    <location>
        <position position="134"/>
    </location>
    <ligand>
        <name>Zn(2+)</name>
        <dbReference type="ChEBI" id="CHEBI:29105"/>
    </ligand>
</feature>
<dbReference type="Gene3D" id="1.10.10.10">
    <property type="entry name" value="Winged helix-like DNA-binding domain superfamily/Winged helix DNA-binding domain"/>
    <property type="match status" value="1"/>
</dbReference>
<comment type="cofactor">
    <cofactor evidence="7">
        <name>Zn(2+)</name>
        <dbReference type="ChEBI" id="CHEBI:29105"/>
    </cofactor>
    <text evidence="7">Binds 1 zinc ion per subunit.</text>
</comment>
<keyword evidence="2" id="KW-0678">Repressor</keyword>
<evidence type="ECO:0000313" key="9">
    <source>
        <dbReference type="EMBL" id="KJE76721.1"/>
    </source>
</evidence>
<dbReference type="Proteomes" id="UP000032336">
    <property type="component" value="Unassembled WGS sequence"/>
</dbReference>
<dbReference type="PANTHER" id="PTHR33202:SF6">
    <property type="entry name" value="ZINC UPTAKE REGULATION PROTEIN"/>
    <property type="match status" value="1"/>
</dbReference>
<protein>
    <submittedName>
        <fullName evidence="9">Zinc-specific metallo-regulatory protein</fullName>
    </submittedName>
</protein>
<dbReference type="OrthoDB" id="8659436at2"/>
<dbReference type="GO" id="GO:0045892">
    <property type="term" value="P:negative regulation of DNA-templated transcription"/>
    <property type="evidence" value="ECO:0007669"/>
    <property type="project" value="TreeGrafter"/>
</dbReference>